<keyword evidence="3" id="KW-0964">Secreted</keyword>
<keyword evidence="8" id="KW-0732">Signal</keyword>
<dbReference type="CDD" id="cd00190">
    <property type="entry name" value="Tryp_SPc"/>
    <property type="match status" value="1"/>
</dbReference>
<reference evidence="10" key="1">
    <citation type="submission" date="2003-05" db="EMBL/GenBank/DDBJ databases">
        <title>Identification and cloning of group 6 allergen from Blomia tropicalis.</title>
        <authorList>
            <person name="Chew F.T."/>
            <person name="Wang W.-L."/>
            <person name="Shang H.S."/>
            <person name="Kuay K.T."/>
            <person name="Lim S.H."/>
            <person name="Lee B.W."/>
        </authorList>
    </citation>
    <scope>NUCLEOTIDE SEQUENCE</scope>
</reference>
<dbReference type="InterPro" id="IPR043504">
    <property type="entry name" value="Peptidase_S1_PA_chymotrypsin"/>
</dbReference>
<organism evidence="10">
    <name type="scientific">Blomia tropicalis</name>
    <name type="common">Mite</name>
    <dbReference type="NCBI Taxonomy" id="40697"/>
    <lineage>
        <taxon>Eukaryota</taxon>
        <taxon>Metazoa</taxon>
        <taxon>Ecdysozoa</taxon>
        <taxon>Arthropoda</taxon>
        <taxon>Chelicerata</taxon>
        <taxon>Arachnida</taxon>
        <taxon>Acari</taxon>
        <taxon>Acariformes</taxon>
        <taxon>Sarcoptiformes</taxon>
        <taxon>Astigmata</taxon>
        <taxon>Glycyphagoidea</taxon>
        <taxon>Echimyopodidae</taxon>
        <taxon>Blomia</taxon>
    </lineage>
</organism>
<comment type="subcellular location">
    <subcellularLocation>
        <location evidence="1">Secreted</location>
    </subcellularLocation>
</comment>
<keyword evidence="7" id="KW-1015">Disulfide bond</keyword>
<keyword evidence="4" id="KW-0645">Protease</keyword>
<evidence type="ECO:0000256" key="7">
    <source>
        <dbReference type="ARBA" id="ARBA00023157"/>
    </source>
</evidence>
<name>A1KXI3_BLOTA</name>
<dbReference type="PRINTS" id="PR00722">
    <property type="entry name" value="CHYMOTRYPSIN"/>
</dbReference>
<evidence type="ECO:0000259" key="9">
    <source>
        <dbReference type="PROSITE" id="PS50240"/>
    </source>
</evidence>
<keyword evidence="6" id="KW-0720">Serine protease</keyword>
<accession>A1KXI3</accession>
<dbReference type="InterPro" id="IPR001314">
    <property type="entry name" value="Peptidase_S1A"/>
</dbReference>
<dbReference type="PROSITE" id="PS50240">
    <property type="entry name" value="TRYPSIN_DOM"/>
    <property type="match status" value="1"/>
</dbReference>
<dbReference type="EMBL" id="AY291325">
    <property type="protein sequence ID" value="AAQ24544.1"/>
    <property type="molecule type" value="mRNA"/>
</dbReference>
<dbReference type="AlphaFoldDB" id="A1KXI3"/>
<dbReference type="OrthoDB" id="6493161at2759"/>
<comment type="similarity">
    <text evidence="2">Belongs to the peptidase S1 family.</text>
</comment>
<feature type="domain" description="Peptidase S1" evidence="9">
    <location>
        <begin position="47"/>
        <end position="275"/>
    </location>
</feature>
<dbReference type="GO" id="GO:0004252">
    <property type="term" value="F:serine-type endopeptidase activity"/>
    <property type="evidence" value="ECO:0007669"/>
    <property type="project" value="InterPro"/>
</dbReference>
<dbReference type="Allergome" id="734">
    <property type="allergen name" value="Blo t 6"/>
</dbReference>
<dbReference type="SMR" id="A1KXI3"/>
<dbReference type="GO" id="GO:0005576">
    <property type="term" value="C:extracellular region"/>
    <property type="evidence" value="ECO:0007669"/>
    <property type="project" value="UniProtKB-SubCell"/>
</dbReference>
<dbReference type="Gene3D" id="2.40.10.10">
    <property type="entry name" value="Trypsin-like serine proteases"/>
    <property type="match status" value="1"/>
</dbReference>
<dbReference type="PANTHER" id="PTHR24276">
    <property type="entry name" value="POLYSERASE-RELATED"/>
    <property type="match status" value="1"/>
</dbReference>
<evidence type="ECO:0000256" key="4">
    <source>
        <dbReference type="ARBA" id="ARBA00022670"/>
    </source>
</evidence>
<sequence>MNTTTMAFKLVLVLALFCAVHARFPKAIQDRWGYLDTYEYSRNSPRVVGGTDAKKAEAPFQISLMKDYLILKSHICGGSLITPQTVVTAAHCTDGQTASSLINRLGTNQRSKPGIPDIKTKRIVQHEQYDPNTIENDISLLILASPITPSDTVKVIAIEETNLNGGEDVKLYGWGLTDGNTQDLPENLQVGELKIVSQEECNAKWGEVNTIKPGMICALAPSTQACNGDSGGPLVYNGKLAGIVSWGPSKCPVGEYMAVFTRPNHYLEWINANKV</sequence>
<dbReference type="SUPFAM" id="SSF50494">
    <property type="entry name" value="Trypsin-like serine proteases"/>
    <property type="match status" value="1"/>
</dbReference>
<protein>
    <submittedName>
        <fullName evidence="10">Blo t 6 allergen</fullName>
    </submittedName>
</protein>
<dbReference type="GO" id="GO:0016485">
    <property type="term" value="P:protein processing"/>
    <property type="evidence" value="ECO:0007669"/>
    <property type="project" value="UniProtKB-ARBA"/>
</dbReference>
<keyword evidence="5" id="KW-0378">Hydrolase</keyword>
<evidence type="ECO:0000256" key="2">
    <source>
        <dbReference type="ARBA" id="ARBA00007664"/>
    </source>
</evidence>
<dbReference type="InterPro" id="IPR050430">
    <property type="entry name" value="Peptidase_S1"/>
</dbReference>
<dbReference type="InterPro" id="IPR009003">
    <property type="entry name" value="Peptidase_S1_PA"/>
</dbReference>
<feature type="signal peptide" evidence="8">
    <location>
        <begin position="1"/>
        <end position="22"/>
    </location>
</feature>
<dbReference type="PROSITE" id="PS00134">
    <property type="entry name" value="TRYPSIN_HIS"/>
    <property type="match status" value="1"/>
</dbReference>
<evidence type="ECO:0000256" key="6">
    <source>
        <dbReference type="ARBA" id="ARBA00022825"/>
    </source>
</evidence>
<dbReference type="SMART" id="SM00020">
    <property type="entry name" value="Tryp_SPc"/>
    <property type="match status" value="1"/>
</dbReference>
<dbReference type="Pfam" id="PF00089">
    <property type="entry name" value="Trypsin"/>
    <property type="match status" value="1"/>
</dbReference>
<dbReference type="InterPro" id="IPR001254">
    <property type="entry name" value="Trypsin_dom"/>
</dbReference>
<dbReference type="InterPro" id="IPR018114">
    <property type="entry name" value="TRYPSIN_HIS"/>
</dbReference>
<evidence type="ECO:0000256" key="5">
    <source>
        <dbReference type="ARBA" id="ARBA00022801"/>
    </source>
</evidence>
<evidence type="ECO:0000256" key="1">
    <source>
        <dbReference type="ARBA" id="ARBA00004613"/>
    </source>
</evidence>
<evidence type="ECO:0000256" key="3">
    <source>
        <dbReference type="ARBA" id="ARBA00022525"/>
    </source>
</evidence>
<proteinExistence type="evidence at transcript level"/>
<dbReference type="MEROPS" id="S01.B48"/>
<dbReference type="PANTHER" id="PTHR24276:SF98">
    <property type="entry name" value="FI18310P1-RELATED"/>
    <property type="match status" value="1"/>
</dbReference>
<evidence type="ECO:0000313" key="10">
    <source>
        <dbReference type="EMBL" id="AAQ24544.1"/>
    </source>
</evidence>
<evidence type="ECO:0000256" key="8">
    <source>
        <dbReference type="SAM" id="SignalP"/>
    </source>
</evidence>
<dbReference type="FunFam" id="2.40.10.10:FF:000047">
    <property type="entry name" value="Trypsin eta"/>
    <property type="match status" value="1"/>
</dbReference>
<feature type="chain" id="PRO_5002636316" evidence="8">
    <location>
        <begin position="23"/>
        <end position="275"/>
    </location>
</feature>